<evidence type="ECO:0000313" key="4">
    <source>
        <dbReference type="Proteomes" id="UP001634394"/>
    </source>
</evidence>
<feature type="chain" id="PRO_5044835621" evidence="2">
    <location>
        <begin position="24"/>
        <end position="217"/>
    </location>
</feature>
<accession>A0ABD3UCT6</accession>
<feature type="signal peptide" evidence="2">
    <location>
        <begin position="1"/>
        <end position="23"/>
    </location>
</feature>
<dbReference type="Proteomes" id="UP001634394">
    <property type="component" value="Unassembled WGS sequence"/>
</dbReference>
<comment type="caution">
    <text evidence="3">The sequence shown here is derived from an EMBL/GenBank/DDBJ whole genome shotgun (WGS) entry which is preliminary data.</text>
</comment>
<organism evidence="3 4">
    <name type="scientific">Sinanodonta woodiana</name>
    <name type="common">Chinese pond mussel</name>
    <name type="synonym">Anodonta woodiana</name>
    <dbReference type="NCBI Taxonomy" id="1069815"/>
    <lineage>
        <taxon>Eukaryota</taxon>
        <taxon>Metazoa</taxon>
        <taxon>Spiralia</taxon>
        <taxon>Lophotrochozoa</taxon>
        <taxon>Mollusca</taxon>
        <taxon>Bivalvia</taxon>
        <taxon>Autobranchia</taxon>
        <taxon>Heteroconchia</taxon>
        <taxon>Palaeoheterodonta</taxon>
        <taxon>Unionida</taxon>
        <taxon>Unionoidea</taxon>
        <taxon>Unionidae</taxon>
        <taxon>Unioninae</taxon>
        <taxon>Sinanodonta</taxon>
    </lineage>
</organism>
<keyword evidence="4" id="KW-1185">Reference proteome</keyword>
<keyword evidence="2" id="KW-0732">Signal</keyword>
<proteinExistence type="predicted"/>
<protein>
    <submittedName>
        <fullName evidence="3">Uncharacterized protein</fullName>
    </submittedName>
</protein>
<sequence length="217" mass="24403">MLLTWSTHFSLFLCLVRFEFTSSSEQNGDWIDNFLTVRHLAGWYIYNGNMFSFNFYIKTVHEEESVIATFADQDHAVFDVIGKSSDGQTVNFTLVNMVTTSSRFPIDMQFEMSGTITTSASNLTYQGTVTNPPQFGAVFMFVYAATNPGSVNPETSQPLTLLIVLIPASVGLIIFISAIVVVSWSFKKGCFRNIPKSYKYLENQPVTYRSEAEKVNI</sequence>
<evidence type="ECO:0000313" key="3">
    <source>
        <dbReference type="EMBL" id="KAL3847324.1"/>
    </source>
</evidence>
<evidence type="ECO:0000256" key="1">
    <source>
        <dbReference type="SAM" id="Phobius"/>
    </source>
</evidence>
<gene>
    <name evidence="3" type="ORF">ACJMK2_018239</name>
</gene>
<evidence type="ECO:0000256" key="2">
    <source>
        <dbReference type="SAM" id="SignalP"/>
    </source>
</evidence>
<feature type="transmembrane region" description="Helical" evidence="1">
    <location>
        <begin position="159"/>
        <end position="186"/>
    </location>
</feature>
<reference evidence="3 4" key="1">
    <citation type="submission" date="2024-11" db="EMBL/GenBank/DDBJ databases">
        <title>Chromosome-level genome assembly of the freshwater bivalve Anodonta woodiana.</title>
        <authorList>
            <person name="Chen X."/>
        </authorList>
    </citation>
    <scope>NUCLEOTIDE SEQUENCE [LARGE SCALE GENOMIC DNA]</scope>
    <source>
        <strain evidence="3">MN2024</strain>
        <tissue evidence="3">Gills</tissue>
    </source>
</reference>
<keyword evidence="1" id="KW-0812">Transmembrane</keyword>
<keyword evidence="1" id="KW-1133">Transmembrane helix</keyword>
<dbReference type="AlphaFoldDB" id="A0ABD3UCT6"/>
<keyword evidence="1" id="KW-0472">Membrane</keyword>
<dbReference type="EMBL" id="JBJQND010000016">
    <property type="protein sequence ID" value="KAL3847324.1"/>
    <property type="molecule type" value="Genomic_DNA"/>
</dbReference>
<name>A0ABD3UCT6_SINWO</name>